<evidence type="ECO:0000313" key="3">
    <source>
        <dbReference type="EMBL" id="BDI32385.1"/>
    </source>
</evidence>
<dbReference type="InterPro" id="IPR012902">
    <property type="entry name" value="N_methyl_site"/>
</dbReference>
<keyword evidence="2" id="KW-1133">Transmembrane helix</keyword>
<dbReference type="RefSeq" id="WP_119321934.1">
    <property type="nucleotide sequence ID" value="NZ_AP025739.1"/>
</dbReference>
<dbReference type="InterPro" id="IPR045584">
    <property type="entry name" value="Pilin-like"/>
</dbReference>
<keyword evidence="2" id="KW-0812">Transmembrane</keyword>
<feature type="compositionally biased region" description="Polar residues" evidence="1">
    <location>
        <begin position="259"/>
        <end position="271"/>
    </location>
</feature>
<dbReference type="Proteomes" id="UP000287394">
    <property type="component" value="Chromosome"/>
</dbReference>
<protein>
    <submittedName>
        <fullName evidence="3">Uncharacterized protein</fullName>
    </submittedName>
</protein>
<reference evidence="3 4" key="1">
    <citation type="journal article" date="2019" name="Int. J. Syst. Evol. Microbiol.">
        <title>Capsulimonas corticalis gen. nov., sp. nov., an aerobic capsulated bacterium, of a novel bacterial order, Capsulimonadales ord. nov., of the class Armatimonadia of the phylum Armatimonadetes.</title>
        <authorList>
            <person name="Li J."/>
            <person name="Kudo C."/>
            <person name="Tonouchi A."/>
        </authorList>
    </citation>
    <scope>NUCLEOTIDE SEQUENCE [LARGE SCALE GENOMIC DNA]</scope>
    <source>
        <strain evidence="3 4">AX-7</strain>
    </source>
</reference>
<accession>A0A402CX67</accession>
<dbReference type="InterPro" id="IPR011453">
    <property type="entry name" value="DUF1559"/>
</dbReference>
<evidence type="ECO:0000256" key="2">
    <source>
        <dbReference type="SAM" id="Phobius"/>
    </source>
</evidence>
<dbReference type="PANTHER" id="PTHR30093">
    <property type="entry name" value="GENERAL SECRETION PATHWAY PROTEIN G"/>
    <property type="match status" value="1"/>
</dbReference>
<dbReference type="EMBL" id="AP025739">
    <property type="protein sequence ID" value="BDI32385.1"/>
    <property type="molecule type" value="Genomic_DNA"/>
</dbReference>
<dbReference type="PROSITE" id="PS00409">
    <property type="entry name" value="PROKAR_NTER_METHYL"/>
    <property type="match status" value="1"/>
</dbReference>
<gene>
    <name evidence="3" type="ORF">CCAX7_44360</name>
</gene>
<keyword evidence="4" id="KW-1185">Reference proteome</keyword>
<name>A0A402CX67_9BACT</name>
<proteinExistence type="predicted"/>
<dbReference type="Gene3D" id="3.30.700.10">
    <property type="entry name" value="Glycoprotein, Type 4 Pilin"/>
    <property type="match status" value="1"/>
</dbReference>
<feature type="transmembrane region" description="Helical" evidence="2">
    <location>
        <begin position="12"/>
        <end position="37"/>
    </location>
</feature>
<dbReference type="NCBIfam" id="TIGR02532">
    <property type="entry name" value="IV_pilin_GFxxxE"/>
    <property type="match status" value="1"/>
</dbReference>
<dbReference type="PANTHER" id="PTHR30093:SF2">
    <property type="entry name" value="TYPE II SECRETION SYSTEM PROTEIN H"/>
    <property type="match status" value="1"/>
</dbReference>
<dbReference type="KEGG" id="ccot:CCAX7_44360"/>
<dbReference type="Pfam" id="PF07596">
    <property type="entry name" value="SBP_bac_10"/>
    <property type="match status" value="1"/>
</dbReference>
<keyword evidence="2" id="KW-0472">Membrane</keyword>
<feature type="region of interest" description="Disordered" evidence="1">
    <location>
        <begin position="246"/>
        <end position="271"/>
    </location>
</feature>
<evidence type="ECO:0000256" key="1">
    <source>
        <dbReference type="SAM" id="MobiDB-lite"/>
    </source>
</evidence>
<organism evidence="3 4">
    <name type="scientific">Capsulimonas corticalis</name>
    <dbReference type="NCBI Taxonomy" id="2219043"/>
    <lineage>
        <taxon>Bacteria</taxon>
        <taxon>Bacillati</taxon>
        <taxon>Armatimonadota</taxon>
        <taxon>Armatimonadia</taxon>
        <taxon>Capsulimonadales</taxon>
        <taxon>Capsulimonadaceae</taxon>
        <taxon>Capsulimonas</taxon>
    </lineage>
</organism>
<dbReference type="Pfam" id="PF07963">
    <property type="entry name" value="N_methyl"/>
    <property type="match status" value="1"/>
</dbReference>
<dbReference type="SUPFAM" id="SSF54523">
    <property type="entry name" value="Pili subunits"/>
    <property type="match status" value="1"/>
</dbReference>
<evidence type="ECO:0000313" key="4">
    <source>
        <dbReference type="Proteomes" id="UP000287394"/>
    </source>
</evidence>
<dbReference type="AlphaFoldDB" id="A0A402CX67"/>
<sequence>MSQNVRASKLRGFTLIELLVVIAIIAILAAILFPVFAKAREKARQTSCASNMKQLGLAFIQYTQDYDETMVPRNNGPSGEFSYLDILQPYVKSGVVTQCPSNPEHNYKTCCQPNDSNSKSYVSYGANAAKRYPKDANGNYSGPLGGATGPFLDTPVAIASFQSPAQLIALLESTSMFTDFDPNVTGGFNAWDQPTPNRPDVGNLFAGHTGMANFLFIDGHVKAMKPLATLDQVSGGSGQTNLWLSDGSNYGTAPGQPAKTLSDSQNVFWKS</sequence>
<dbReference type="OrthoDB" id="255848at2"/>